<reference evidence="2 3" key="1">
    <citation type="journal article" date="2020" name="ISME J.">
        <title>Uncovering the hidden diversity of litter-decomposition mechanisms in mushroom-forming fungi.</title>
        <authorList>
            <person name="Floudas D."/>
            <person name="Bentzer J."/>
            <person name="Ahren D."/>
            <person name="Johansson T."/>
            <person name="Persson P."/>
            <person name="Tunlid A."/>
        </authorList>
    </citation>
    <scope>NUCLEOTIDE SEQUENCE [LARGE SCALE GENOMIC DNA]</scope>
    <source>
        <strain evidence="2 3">CBS 175.51</strain>
    </source>
</reference>
<protein>
    <submittedName>
        <fullName evidence="2">Uncharacterized protein</fullName>
    </submittedName>
</protein>
<comment type="caution">
    <text evidence="2">The sequence shown here is derived from an EMBL/GenBank/DDBJ whole genome shotgun (WGS) entry which is preliminary data.</text>
</comment>
<accession>A0A8H5C038</accession>
<evidence type="ECO:0000313" key="3">
    <source>
        <dbReference type="Proteomes" id="UP000541558"/>
    </source>
</evidence>
<evidence type="ECO:0000313" key="2">
    <source>
        <dbReference type="EMBL" id="KAF5332640.1"/>
    </source>
</evidence>
<organism evidence="2 3">
    <name type="scientific">Ephemerocybe angulata</name>
    <dbReference type="NCBI Taxonomy" id="980116"/>
    <lineage>
        <taxon>Eukaryota</taxon>
        <taxon>Fungi</taxon>
        <taxon>Dikarya</taxon>
        <taxon>Basidiomycota</taxon>
        <taxon>Agaricomycotina</taxon>
        <taxon>Agaricomycetes</taxon>
        <taxon>Agaricomycetidae</taxon>
        <taxon>Agaricales</taxon>
        <taxon>Agaricineae</taxon>
        <taxon>Psathyrellaceae</taxon>
        <taxon>Ephemerocybe</taxon>
    </lineage>
</organism>
<feature type="compositionally biased region" description="Polar residues" evidence="1">
    <location>
        <begin position="12"/>
        <end position="31"/>
    </location>
</feature>
<feature type="region of interest" description="Disordered" evidence="1">
    <location>
        <begin position="1"/>
        <end position="37"/>
    </location>
</feature>
<dbReference type="EMBL" id="JAACJK010000110">
    <property type="protein sequence ID" value="KAF5332640.1"/>
    <property type="molecule type" value="Genomic_DNA"/>
</dbReference>
<dbReference type="AlphaFoldDB" id="A0A8H5C038"/>
<sequence>MQCSPARRASKNAISLASPSSCCTRQDSSGLNEAGSPPAQKSYFTLLHSPRQPLELIHASTLSTRRGGTRFGRDFGPSWQQVPQFPGSTKIEFSFSTGHPSLFRRPRTPLLPSAPRPTWRLPRRSHYLRSDVGSEIGGRHWSLMGKSSEWLAYRDRWYFDPFTGRQKIAFPKLAPKHAAITTGRTDPDSLIMRAEHRRSKEDQNDLFNGDSTG</sequence>
<gene>
    <name evidence="2" type="ORF">D9611_005381</name>
</gene>
<evidence type="ECO:0000256" key="1">
    <source>
        <dbReference type="SAM" id="MobiDB-lite"/>
    </source>
</evidence>
<name>A0A8H5C038_9AGAR</name>
<dbReference type="Proteomes" id="UP000541558">
    <property type="component" value="Unassembled WGS sequence"/>
</dbReference>
<keyword evidence="3" id="KW-1185">Reference proteome</keyword>
<proteinExistence type="predicted"/>